<dbReference type="EMBL" id="JAGQHS010000574">
    <property type="protein sequence ID" value="MCA9759871.1"/>
    <property type="molecule type" value="Genomic_DNA"/>
</dbReference>
<evidence type="ECO:0000259" key="1">
    <source>
        <dbReference type="PROSITE" id="PS00906"/>
    </source>
</evidence>
<organism evidence="2 3">
    <name type="scientific">Eiseniibacteriota bacterium</name>
    <dbReference type="NCBI Taxonomy" id="2212470"/>
    <lineage>
        <taxon>Bacteria</taxon>
        <taxon>Candidatus Eiseniibacteriota</taxon>
    </lineage>
</organism>
<evidence type="ECO:0000313" key="2">
    <source>
        <dbReference type="EMBL" id="MCA9759871.1"/>
    </source>
</evidence>
<dbReference type="SUPFAM" id="SSF51726">
    <property type="entry name" value="UROD/MetE-like"/>
    <property type="match status" value="1"/>
</dbReference>
<dbReference type="PROSITE" id="PS00906">
    <property type="entry name" value="UROD_1"/>
    <property type="match status" value="1"/>
</dbReference>
<dbReference type="GO" id="GO:0005829">
    <property type="term" value="C:cytosol"/>
    <property type="evidence" value="ECO:0007669"/>
    <property type="project" value="TreeGrafter"/>
</dbReference>
<reference evidence="2" key="2">
    <citation type="journal article" date="2021" name="Microbiome">
        <title>Successional dynamics and alternative stable states in a saline activated sludge microbial community over 9 years.</title>
        <authorList>
            <person name="Wang Y."/>
            <person name="Ye J."/>
            <person name="Ju F."/>
            <person name="Liu L."/>
            <person name="Boyd J.A."/>
            <person name="Deng Y."/>
            <person name="Parks D.H."/>
            <person name="Jiang X."/>
            <person name="Yin X."/>
            <person name="Woodcroft B.J."/>
            <person name="Tyson G.W."/>
            <person name="Hugenholtz P."/>
            <person name="Polz M.F."/>
            <person name="Zhang T."/>
        </authorList>
    </citation>
    <scope>NUCLEOTIDE SEQUENCE</scope>
    <source>
        <strain evidence="2">HKST-UBA02</strain>
    </source>
</reference>
<dbReference type="InterPro" id="IPR038071">
    <property type="entry name" value="UROD/MetE-like_sf"/>
</dbReference>
<dbReference type="PANTHER" id="PTHR21091:SF169">
    <property type="entry name" value="UROPORPHYRINOGEN DECARBOXYLASE"/>
    <property type="match status" value="1"/>
</dbReference>
<feature type="non-terminal residue" evidence="2">
    <location>
        <position position="118"/>
    </location>
</feature>
<dbReference type="AlphaFoldDB" id="A0A956NJQ5"/>
<dbReference type="Proteomes" id="UP000739538">
    <property type="component" value="Unassembled WGS sequence"/>
</dbReference>
<sequence>MDSRRTVLRVLRGETVFPPPIWMMRQAGRYLPEYRATRERAGGFLDLCYNPDFAIEVTLQPIRRFGFDASILFSDILVVPHALGRDLRFEEGRGPVMTPIGADEIGKLDGRPFHERLS</sequence>
<accession>A0A956NJQ5</accession>
<dbReference type="InterPro" id="IPR000257">
    <property type="entry name" value="Uroporphyrinogen_deCOase"/>
</dbReference>
<gene>
    <name evidence="2" type="ORF">KDA27_29005</name>
</gene>
<dbReference type="GO" id="GO:0019353">
    <property type="term" value="P:protoporphyrinogen IX biosynthetic process from glutamate"/>
    <property type="evidence" value="ECO:0007669"/>
    <property type="project" value="TreeGrafter"/>
</dbReference>
<dbReference type="PANTHER" id="PTHR21091">
    <property type="entry name" value="METHYLTETRAHYDROFOLATE:HOMOCYSTEINE METHYLTRANSFERASE RELATED"/>
    <property type="match status" value="1"/>
</dbReference>
<feature type="domain" description="Uroporphyrinogen decarboxylase (URO-D)" evidence="1">
    <location>
        <begin position="20"/>
        <end position="29"/>
    </location>
</feature>
<comment type="caution">
    <text evidence="2">The sequence shown here is derived from an EMBL/GenBank/DDBJ whole genome shotgun (WGS) entry which is preliminary data.</text>
</comment>
<evidence type="ECO:0000313" key="3">
    <source>
        <dbReference type="Proteomes" id="UP000739538"/>
    </source>
</evidence>
<proteinExistence type="predicted"/>
<dbReference type="GO" id="GO:0004853">
    <property type="term" value="F:uroporphyrinogen decarboxylase activity"/>
    <property type="evidence" value="ECO:0007669"/>
    <property type="project" value="InterPro"/>
</dbReference>
<dbReference type="Pfam" id="PF01208">
    <property type="entry name" value="URO-D"/>
    <property type="match status" value="1"/>
</dbReference>
<protein>
    <submittedName>
        <fullName evidence="2">Uroporphyrinogen decarboxylase</fullName>
    </submittedName>
</protein>
<name>A0A956NJQ5_UNCEI</name>
<reference evidence="2" key="1">
    <citation type="submission" date="2020-04" db="EMBL/GenBank/DDBJ databases">
        <authorList>
            <person name="Zhang T."/>
        </authorList>
    </citation>
    <scope>NUCLEOTIDE SEQUENCE</scope>
    <source>
        <strain evidence="2">HKST-UBA02</strain>
    </source>
</reference>
<dbReference type="Gene3D" id="3.20.20.210">
    <property type="match status" value="1"/>
</dbReference>